<name>A0A1E3L685_9BACL</name>
<feature type="compositionally biased region" description="Low complexity" evidence="1">
    <location>
        <begin position="62"/>
        <end position="75"/>
    </location>
</feature>
<dbReference type="Proteomes" id="UP000094578">
    <property type="component" value="Unassembled WGS sequence"/>
</dbReference>
<evidence type="ECO:0000256" key="1">
    <source>
        <dbReference type="SAM" id="MobiDB-lite"/>
    </source>
</evidence>
<comment type="caution">
    <text evidence="3">The sequence shown here is derived from an EMBL/GenBank/DDBJ whole genome shotgun (WGS) entry which is preliminary data.</text>
</comment>
<keyword evidence="2" id="KW-0732">Signal</keyword>
<feature type="chain" id="PRO_5038959403" evidence="2">
    <location>
        <begin position="20"/>
        <end position="212"/>
    </location>
</feature>
<dbReference type="RefSeq" id="WP_069327399.1">
    <property type="nucleotide sequence ID" value="NZ_MDER01000035.1"/>
</dbReference>
<sequence>MKLKISTFLLALTVVAATAGCSNGNTETPASTTTPTTTNESTATDSTATTDEGAAVTDNEMATTEDATTTDPATESTDKTTTDATTDSTATDVSAEKVASAIKAQKIDLISAPDEQNSWVLNDVKATRYVTDKDLNKQETVSIYSFKSADDAKKGLEDLKTQTSKTPYDLLNKSTYTKGNAVVVYWFEPSLNKGSKEKGMLDAKLQKAVDSL</sequence>
<feature type="compositionally biased region" description="Low complexity" evidence="1">
    <location>
        <begin position="20"/>
        <end position="55"/>
    </location>
</feature>
<protein>
    <submittedName>
        <fullName evidence="3">Integumentary mucin C.1</fullName>
    </submittedName>
</protein>
<dbReference type="AlphaFoldDB" id="A0A1E3L685"/>
<gene>
    <name evidence="3" type="ORF">PTI45_01980</name>
</gene>
<evidence type="ECO:0000256" key="2">
    <source>
        <dbReference type="SAM" id="SignalP"/>
    </source>
</evidence>
<feature type="compositionally biased region" description="Low complexity" evidence="1">
    <location>
        <begin position="82"/>
        <end position="93"/>
    </location>
</feature>
<feature type="region of interest" description="Disordered" evidence="1">
    <location>
        <begin position="20"/>
        <end position="93"/>
    </location>
</feature>
<dbReference type="EMBL" id="MDER01000035">
    <property type="protein sequence ID" value="ODP28685.1"/>
    <property type="molecule type" value="Genomic_DNA"/>
</dbReference>
<dbReference type="PATRIC" id="fig|1886670.3.peg.2013"/>
<accession>A0A1E3L685</accession>
<reference evidence="3 4" key="1">
    <citation type="submission" date="2016-08" db="EMBL/GenBank/DDBJ databases">
        <title>Genome sequencing of Paenibacillus sp. TI45-13ar, isolated from Korean traditional nuruk.</title>
        <authorList>
            <person name="Kim S.-J."/>
        </authorList>
    </citation>
    <scope>NUCLEOTIDE SEQUENCE [LARGE SCALE GENOMIC DNA]</scope>
    <source>
        <strain evidence="3 4">TI45-13ar</strain>
    </source>
</reference>
<proteinExistence type="predicted"/>
<dbReference type="PROSITE" id="PS51257">
    <property type="entry name" value="PROKAR_LIPOPROTEIN"/>
    <property type="match status" value="1"/>
</dbReference>
<evidence type="ECO:0000313" key="4">
    <source>
        <dbReference type="Proteomes" id="UP000094578"/>
    </source>
</evidence>
<organism evidence="3 4">
    <name type="scientific">Paenibacillus nuruki</name>
    <dbReference type="NCBI Taxonomy" id="1886670"/>
    <lineage>
        <taxon>Bacteria</taxon>
        <taxon>Bacillati</taxon>
        <taxon>Bacillota</taxon>
        <taxon>Bacilli</taxon>
        <taxon>Bacillales</taxon>
        <taxon>Paenibacillaceae</taxon>
        <taxon>Paenibacillus</taxon>
    </lineage>
</organism>
<evidence type="ECO:0000313" key="3">
    <source>
        <dbReference type="EMBL" id="ODP28685.1"/>
    </source>
</evidence>
<feature type="signal peptide" evidence="2">
    <location>
        <begin position="1"/>
        <end position="19"/>
    </location>
</feature>
<keyword evidence="4" id="KW-1185">Reference proteome</keyword>